<protein>
    <recommendedName>
        <fullName evidence="3">PDZ domain-containing protein</fullName>
    </recommendedName>
</protein>
<dbReference type="PANTHER" id="PTHR47389:SF4">
    <property type="entry name" value="OS09G0436400 PROTEIN"/>
    <property type="match status" value="1"/>
</dbReference>
<dbReference type="Gene3D" id="2.40.10.10">
    <property type="entry name" value="Trypsin-like serine proteases"/>
    <property type="match status" value="2"/>
</dbReference>
<dbReference type="PANTHER" id="PTHR47389">
    <property type="entry name" value="OS09G0436400 PROTEIN"/>
    <property type="match status" value="1"/>
</dbReference>
<accession>A0AAW1GQM9</accession>
<comment type="caution">
    <text evidence="1">The sequence shown here is derived from an EMBL/GenBank/DDBJ whole genome shotgun (WGS) entry which is preliminary data.</text>
</comment>
<keyword evidence="2" id="KW-1185">Reference proteome</keyword>
<dbReference type="AlphaFoldDB" id="A0AAW1GQM9"/>
<evidence type="ECO:0000313" key="2">
    <source>
        <dbReference type="Proteomes" id="UP001443914"/>
    </source>
</evidence>
<dbReference type="Pfam" id="PF13365">
    <property type="entry name" value="Trypsin_2"/>
    <property type="match status" value="1"/>
</dbReference>
<dbReference type="EMBL" id="JBDFQZ010000014">
    <property type="protein sequence ID" value="KAK9665854.1"/>
    <property type="molecule type" value="Genomic_DNA"/>
</dbReference>
<dbReference type="Gene3D" id="2.30.42.10">
    <property type="match status" value="1"/>
</dbReference>
<evidence type="ECO:0008006" key="3">
    <source>
        <dbReference type="Google" id="ProtNLM"/>
    </source>
</evidence>
<organism evidence="1 2">
    <name type="scientific">Saponaria officinalis</name>
    <name type="common">Common soapwort</name>
    <name type="synonym">Lychnis saponaria</name>
    <dbReference type="NCBI Taxonomy" id="3572"/>
    <lineage>
        <taxon>Eukaryota</taxon>
        <taxon>Viridiplantae</taxon>
        <taxon>Streptophyta</taxon>
        <taxon>Embryophyta</taxon>
        <taxon>Tracheophyta</taxon>
        <taxon>Spermatophyta</taxon>
        <taxon>Magnoliopsida</taxon>
        <taxon>eudicotyledons</taxon>
        <taxon>Gunneridae</taxon>
        <taxon>Pentapetalae</taxon>
        <taxon>Caryophyllales</taxon>
        <taxon>Caryophyllaceae</taxon>
        <taxon>Caryophylleae</taxon>
        <taxon>Saponaria</taxon>
    </lineage>
</organism>
<dbReference type="InterPro" id="IPR009003">
    <property type="entry name" value="Peptidase_S1_PA"/>
</dbReference>
<evidence type="ECO:0000313" key="1">
    <source>
        <dbReference type="EMBL" id="KAK9665854.1"/>
    </source>
</evidence>
<dbReference type="SUPFAM" id="SSF50156">
    <property type="entry name" value="PDZ domain-like"/>
    <property type="match status" value="1"/>
</dbReference>
<sequence>MDWLWRHGRSMRRRSSSFSNFRVVLQSKDYYNLDADIKSAVLKISSSVVSITTRTGENMLFVGSGTIIEYDQQGFATVLTSATLVRGPDGATLIPADLKIEVYLSDGKFYEGQVSFCDFHYNIATIKIKATTSLSTATFRYIDDSVTVDLRESVLVKHSTHLKLRPGDRVIALGRDCVDHHEVMASPGVFSAYDCRHDCKELFLTTCVVTKLAVGGPLINSNGEVIGVNFFICPFNVFIPINIVAKCLEDVKRNRQVARPWLGVQIANLYTADLEKLDKLYQEFPNVSGGVIIEQVVGKGNMGSRMRTKANHWTSLPVRNWFKAKALHENDRKRKRIKFITDKGDRTISRIKEWQRSSPASVSGLWAGDVIIKCGDVSVDSHLKFVEALWDKEGKLLELVLLRPGSGEQTVTLTVGSFPEMPGWYL</sequence>
<dbReference type="SUPFAM" id="SSF50494">
    <property type="entry name" value="Trypsin-like serine proteases"/>
    <property type="match status" value="1"/>
</dbReference>
<proteinExistence type="predicted"/>
<dbReference type="InterPro" id="IPR043504">
    <property type="entry name" value="Peptidase_S1_PA_chymotrypsin"/>
</dbReference>
<reference evidence="1" key="1">
    <citation type="submission" date="2024-03" db="EMBL/GenBank/DDBJ databases">
        <title>WGS assembly of Saponaria officinalis var. Norfolk2.</title>
        <authorList>
            <person name="Jenkins J."/>
            <person name="Shu S."/>
            <person name="Grimwood J."/>
            <person name="Barry K."/>
            <person name="Goodstein D."/>
            <person name="Schmutz J."/>
            <person name="Leebens-Mack J."/>
            <person name="Osbourn A."/>
        </authorList>
    </citation>
    <scope>NUCLEOTIDE SEQUENCE [LARGE SCALE GENOMIC DNA]</scope>
    <source>
        <strain evidence="1">JIC</strain>
    </source>
</reference>
<dbReference type="Proteomes" id="UP001443914">
    <property type="component" value="Unassembled WGS sequence"/>
</dbReference>
<dbReference type="InterPro" id="IPR036034">
    <property type="entry name" value="PDZ_sf"/>
</dbReference>
<gene>
    <name evidence="1" type="ORF">RND81_14G140900</name>
</gene>
<name>A0AAW1GQM9_SAPOF</name>